<name>A0ABW0GRL4_9MICO</name>
<comment type="caution">
    <text evidence="2">The sequence shown here is derived from an EMBL/GenBank/DDBJ whole genome shotgun (WGS) entry which is preliminary data.</text>
</comment>
<feature type="domain" description="VOC" evidence="1">
    <location>
        <begin position="9"/>
        <end position="128"/>
    </location>
</feature>
<sequence length="169" mass="18577">MSTAPEVRGVDHVSLTVTDLSRSEAFWCGVVGLVVVLEHEQGLVCMARRGGLTLGLVRHEPRPGDRFSHLRPGLDHLGFTVRDVTELRAWEARLVACGVPHTPVTDGGLGYHLNARDPDDIALEWYSAKEPYTTALADLRRREHSDSEIRSRAAGLVGAELVARRPEPV</sequence>
<dbReference type="Proteomes" id="UP001596122">
    <property type="component" value="Unassembled WGS sequence"/>
</dbReference>
<reference evidence="3" key="1">
    <citation type="journal article" date="2019" name="Int. J. Syst. Evol. Microbiol.">
        <title>The Global Catalogue of Microorganisms (GCM) 10K type strain sequencing project: providing services to taxonomists for standard genome sequencing and annotation.</title>
        <authorList>
            <consortium name="The Broad Institute Genomics Platform"/>
            <consortium name="The Broad Institute Genome Sequencing Center for Infectious Disease"/>
            <person name="Wu L."/>
            <person name="Ma J."/>
        </authorList>
    </citation>
    <scope>NUCLEOTIDE SEQUENCE [LARGE SCALE GENOMIC DNA]</scope>
    <source>
        <strain evidence="3">CCUG 43114</strain>
    </source>
</reference>
<dbReference type="Gene3D" id="3.10.180.10">
    <property type="entry name" value="2,3-Dihydroxybiphenyl 1,2-Dioxygenase, domain 1"/>
    <property type="match status" value="1"/>
</dbReference>
<dbReference type="SUPFAM" id="SSF54593">
    <property type="entry name" value="Glyoxalase/Bleomycin resistance protein/Dihydroxybiphenyl dioxygenase"/>
    <property type="match status" value="1"/>
</dbReference>
<dbReference type="InterPro" id="IPR037523">
    <property type="entry name" value="VOC_core"/>
</dbReference>
<protein>
    <submittedName>
        <fullName evidence="2">VOC family protein</fullName>
    </submittedName>
</protein>
<dbReference type="InterPro" id="IPR029068">
    <property type="entry name" value="Glyas_Bleomycin-R_OHBP_Dase"/>
</dbReference>
<dbReference type="PROSITE" id="PS51819">
    <property type="entry name" value="VOC"/>
    <property type="match status" value="1"/>
</dbReference>
<gene>
    <name evidence="2" type="ORF">ACFPJ6_13875</name>
</gene>
<organism evidence="2 3">
    <name type="scientific">Aquipuribacter nitratireducens</name>
    <dbReference type="NCBI Taxonomy" id="650104"/>
    <lineage>
        <taxon>Bacteria</taxon>
        <taxon>Bacillati</taxon>
        <taxon>Actinomycetota</taxon>
        <taxon>Actinomycetes</taxon>
        <taxon>Micrococcales</taxon>
        <taxon>Intrasporangiaceae</taxon>
        <taxon>Aquipuribacter</taxon>
    </lineage>
</organism>
<dbReference type="InterPro" id="IPR004360">
    <property type="entry name" value="Glyas_Fos-R_dOase_dom"/>
</dbReference>
<evidence type="ECO:0000259" key="1">
    <source>
        <dbReference type="PROSITE" id="PS51819"/>
    </source>
</evidence>
<evidence type="ECO:0000313" key="2">
    <source>
        <dbReference type="EMBL" id="MFC5381870.1"/>
    </source>
</evidence>
<dbReference type="Pfam" id="PF00903">
    <property type="entry name" value="Glyoxalase"/>
    <property type="match status" value="1"/>
</dbReference>
<dbReference type="RefSeq" id="WP_340271075.1">
    <property type="nucleotide sequence ID" value="NZ_JBBEOG010000009.1"/>
</dbReference>
<dbReference type="EMBL" id="JBHSLD010000013">
    <property type="protein sequence ID" value="MFC5381870.1"/>
    <property type="molecule type" value="Genomic_DNA"/>
</dbReference>
<keyword evidence="3" id="KW-1185">Reference proteome</keyword>
<proteinExistence type="predicted"/>
<evidence type="ECO:0000313" key="3">
    <source>
        <dbReference type="Proteomes" id="UP001596122"/>
    </source>
</evidence>
<accession>A0ABW0GRL4</accession>